<reference evidence="2 3" key="2">
    <citation type="journal article" date="2016" name="Genome Announc.">
        <title>Draft Genome Sequences of Streptomyces scabiei S58, Streptomyces turgidiscabies T45, and Streptomyces acidiscabies a10, the Pathogens of Potato Common Scab, Isolated in Japan.</title>
        <authorList>
            <person name="Tomihama T."/>
            <person name="Nishi Y."/>
            <person name="Sakai M."/>
            <person name="Ikenaga M."/>
            <person name="Okubo T."/>
            <person name="Ikeda S."/>
        </authorList>
    </citation>
    <scope>NUCLEOTIDE SEQUENCE [LARGE SCALE GENOMIC DNA]</scope>
    <source>
        <strain evidence="2 3">S58</strain>
    </source>
</reference>
<proteinExistence type="predicted"/>
<dbReference type="InterPro" id="IPR036162">
    <property type="entry name" value="Resolvase-like_N_sf"/>
</dbReference>
<feature type="region of interest" description="Disordered" evidence="1">
    <location>
        <begin position="61"/>
        <end position="81"/>
    </location>
</feature>
<dbReference type="EMBL" id="BCMM01000049">
    <property type="protein sequence ID" value="GAQ67049.1"/>
    <property type="molecule type" value="Genomic_DNA"/>
</dbReference>
<comment type="caution">
    <text evidence="2">The sequence shown here is derived from an EMBL/GenBank/DDBJ whole genome shotgun (WGS) entry which is preliminary data.</text>
</comment>
<dbReference type="GO" id="GO:0003677">
    <property type="term" value="F:DNA binding"/>
    <property type="evidence" value="ECO:0007669"/>
    <property type="project" value="InterPro"/>
</dbReference>
<dbReference type="Proteomes" id="UP000067448">
    <property type="component" value="Unassembled WGS sequence"/>
</dbReference>
<gene>
    <name evidence="2" type="ORF">SsS58_07494</name>
</gene>
<dbReference type="OrthoDB" id="4500247at2"/>
<organism evidence="2 3">
    <name type="scientific">Streptomyces scabiei</name>
    <dbReference type="NCBI Taxonomy" id="1930"/>
    <lineage>
        <taxon>Bacteria</taxon>
        <taxon>Bacillati</taxon>
        <taxon>Actinomycetota</taxon>
        <taxon>Actinomycetes</taxon>
        <taxon>Kitasatosporales</taxon>
        <taxon>Streptomycetaceae</taxon>
        <taxon>Streptomyces</taxon>
    </lineage>
</organism>
<dbReference type="AlphaFoldDB" id="A0A100JWN2"/>
<accession>A0A100JWN2</accession>
<evidence type="ECO:0000256" key="1">
    <source>
        <dbReference type="SAM" id="MobiDB-lite"/>
    </source>
</evidence>
<evidence type="ECO:0000313" key="2">
    <source>
        <dbReference type="EMBL" id="GAQ67049.1"/>
    </source>
</evidence>
<reference evidence="3" key="1">
    <citation type="submission" date="2015-11" db="EMBL/GenBank/DDBJ databases">
        <authorList>
            <consortium name="Cross-ministerial Strategic Innovation Promotion Program (SIP) consortium"/>
            <person name="Tomihama T."/>
            <person name="Ikenaga M."/>
            <person name="Sakai M."/>
            <person name="Okubo T."/>
            <person name="Ikeda S."/>
        </authorList>
    </citation>
    <scope>NUCLEOTIDE SEQUENCE [LARGE SCALE GENOMIC DNA]</scope>
    <source>
        <strain evidence="3">S58</strain>
    </source>
</reference>
<sequence length="81" mass="9048">MQVGIHTRIGKGDEAEGLGVARQEEDCRPHCAARGWEAARVYEDDDLSAYERRTVRPGFRQIKPATNGPVFDPADIEPVLR</sequence>
<dbReference type="Gene3D" id="3.40.50.1390">
    <property type="entry name" value="Resolvase, N-terminal catalytic domain"/>
    <property type="match status" value="1"/>
</dbReference>
<name>A0A100JWN2_STRSC</name>
<reference evidence="3" key="3">
    <citation type="submission" date="2016-02" db="EMBL/GenBank/DDBJ databases">
        <title>Draft genome of pathogenic Streptomyces sp. in Japan.</title>
        <authorList>
            <person name="Tomihama T."/>
            <person name="Ikenaga M."/>
            <person name="Sakai M."/>
            <person name="Okubo T."/>
            <person name="Ikeda S."/>
        </authorList>
    </citation>
    <scope>NUCLEOTIDE SEQUENCE [LARGE SCALE GENOMIC DNA]</scope>
    <source>
        <strain evidence="3">S58</strain>
    </source>
</reference>
<dbReference type="GO" id="GO:0000150">
    <property type="term" value="F:DNA strand exchange activity"/>
    <property type="evidence" value="ECO:0007669"/>
    <property type="project" value="InterPro"/>
</dbReference>
<evidence type="ECO:0000313" key="3">
    <source>
        <dbReference type="Proteomes" id="UP000067448"/>
    </source>
</evidence>
<protein>
    <submittedName>
        <fullName evidence="2">Uncharacterized protein</fullName>
    </submittedName>
</protein>
<dbReference type="RefSeq" id="WP_059084129.1">
    <property type="nucleotide sequence ID" value="NZ_BCMM01000049.1"/>
</dbReference>